<protein>
    <submittedName>
        <fullName evidence="1">Uncharacterized protein</fullName>
    </submittedName>
</protein>
<keyword evidence="2" id="KW-1185">Reference proteome</keyword>
<organism evidence="1 2">
    <name type="scientific">Perkinsus chesapeaki</name>
    <name type="common">Clam parasite</name>
    <name type="synonym">Perkinsus andrewsi</name>
    <dbReference type="NCBI Taxonomy" id="330153"/>
    <lineage>
        <taxon>Eukaryota</taxon>
        <taxon>Sar</taxon>
        <taxon>Alveolata</taxon>
        <taxon>Perkinsozoa</taxon>
        <taxon>Perkinsea</taxon>
        <taxon>Perkinsida</taxon>
        <taxon>Perkinsidae</taxon>
        <taxon>Perkinsus</taxon>
    </lineage>
</organism>
<reference evidence="1 2" key="1">
    <citation type="submission" date="2020-04" db="EMBL/GenBank/DDBJ databases">
        <title>Perkinsus chesapeaki whole genome sequence.</title>
        <authorList>
            <person name="Bogema D.R."/>
        </authorList>
    </citation>
    <scope>NUCLEOTIDE SEQUENCE [LARGE SCALE GENOMIC DNA]</scope>
    <source>
        <strain evidence="1">ATCC PRA-425</strain>
    </source>
</reference>
<evidence type="ECO:0000313" key="2">
    <source>
        <dbReference type="Proteomes" id="UP000591131"/>
    </source>
</evidence>
<sequence>MSASPSESSETLERRTYGYKYDTDSTFETATFGYQVIADKRTYTDMDRIRIYNRSASKEKLHYHQLVLVNRDALRDIPVVPLTPTGKPSETSTMRASTDTFTNKVNEKERQSYGCSFTAELRQELMRFDGLFGGPRFIHTRKVMAQYKINLTMTHPPEGLTISSMEFKSYWDRFEQRRNARWYHSNFNKTALHEIEKRNRQCVANFTEESITLEQLRKACLSFIYSSSLGLNRATVVRDSILEDIEAVLDLESKSILPVTVKSAMKTFHAHLPNEPDNEVPVLDMFKKWSRSNKRQ</sequence>
<gene>
    <name evidence="1" type="ORF">FOL47_000794</name>
</gene>
<dbReference type="Proteomes" id="UP000591131">
    <property type="component" value="Unassembled WGS sequence"/>
</dbReference>
<dbReference type="AlphaFoldDB" id="A0A7J6MMN2"/>
<proteinExistence type="predicted"/>
<dbReference type="EMBL" id="JAAPAO010000116">
    <property type="protein sequence ID" value="KAF4672211.1"/>
    <property type="molecule type" value="Genomic_DNA"/>
</dbReference>
<name>A0A7J6MMN2_PERCH</name>
<comment type="caution">
    <text evidence="1">The sequence shown here is derived from an EMBL/GenBank/DDBJ whole genome shotgun (WGS) entry which is preliminary data.</text>
</comment>
<evidence type="ECO:0000313" key="1">
    <source>
        <dbReference type="EMBL" id="KAF4672211.1"/>
    </source>
</evidence>
<accession>A0A7J6MMN2</accession>